<dbReference type="PANTHER" id="PTHR34148">
    <property type="entry name" value="ADENOSYLCOBINAMIDE-GDP RIBAZOLETRANSFERASE"/>
    <property type="match status" value="1"/>
</dbReference>
<dbReference type="NCBIfam" id="TIGR00317">
    <property type="entry name" value="cobS"/>
    <property type="match status" value="1"/>
</dbReference>
<organism evidence="20 21">
    <name type="scientific">Halospeciosus flavus</name>
    <dbReference type="NCBI Taxonomy" id="3032283"/>
    <lineage>
        <taxon>Archaea</taxon>
        <taxon>Methanobacteriati</taxon>
        <taxon>Methanobacteriota</taxon>
        <taxon>Stenosarchaea group</taxon>
        <taxon>Halobacteria</taxon>
        <taxon>Halobacteriales</taxon>
        <taxon>Halobacteriaceae</taxon>
        <taxon>Halospeciosus</taxon>
    </lineage>
</organism>
<evidence type="ECO:0000256" key="1">
    <source>
        <dbReference type="ARBA" id="ARBA00001946"/>
    </source>
</evidence>
<evidence type="ECO:0000256" key="3">
    <source>
        <dbReference type="ARBA" id="ARBA00004663"/>
    </source>
</evidence>
<comment type="catalytic activity">
    <reaction evidence="18 19">
        <text>alpha-ribazole 5'-phosphate + adenosylcob(III)inamide-GDP = adenosylcob(III)alamin 5'-phosphate + GMP + H(+)</text>
        <dbReference type="Rhea" id="RHEA:23560"/>
        <dbReference type="ChEBI" id="CHEBI:15378"/>
        <dbReference type="ChEBI" id="CHEBI:57918"/>
        <dbReference type="ChEBI" id="CHEBI:58115"/>
        <dbReference type="ChEBI" id="CHEBI:60487"/>
        <dbReference type="ChEBI" id="CHEBI:60493"/>
        <dbReference type="EC" id="2.7.8.26"/>
    </reaction>
</comment>
<dbReference type="EMBL" id="JBHTAR010000011">
    <property type="protein sequence ID" value="MFC7199442.1"/>
    <property type="molecule type" value="Genomic_DNA"/>
</dbReference>
<evidence type="ECO:0000256" key="14">
    <source>
        <dbReference type="ARBA" id="ARBA00025228"/>
    </source>
</evidence>
<evidence type="ECO:0000256" key="16">
    <source>
        <dbReference type="ARBA" id="ARBA00032853"/>
    </source>
</evidence>
<evidence type="ECO:0000256" key="18">
    <source>
        <dbReference type="ARBA" id="ARBA00049504"/>
    </source>
</evidence>
<evidence type="ECO:0000313" key="20">
    <source>
        <dbReference type="EMBL" id="MFC7199442.1"/>
    </source>
</evidence>
<comment type="pathway">
    <text evidence="3 19">Cofactor biosynthesis; adenosylcobalamin biosynthesis; adenosylcobalamin from cob(II)yrinate a,c-diamide: step 7/7.</text>
</comment>
<comment type="cofactor">
    <cofactor evidence="1 19">
        <name>Mg(2+)</name>
        <dbReference type="ChEBI" id="CHEBI:18420"/>
    </cofactor>
</comment>
<comment type="subcellular location">
    <subcellularLocation>
        <location evidence="2 19">Cell membrane</location>
        <topology evidence="2 19">Multi-pass membrane protein</topology>
    </subcellularLocation>
</comment>
<feature type="transmembrane region" description="Helical" evidence="19">
    <location>
        <begin position="33"/>
        <end position="52"/>
    </location>
</feature>
<evidence type="ECO:0000256" key="19">
    <source>
        <dbReference type="HAMAP-Rule" id="MF_00719"/>
    </source>
</evidence>
<evidence type="ECO:0000256" key="13">
    <source>
        <dbReference type="ARBA" id="ARBA00023136"/>
    </source>
</evidence>
<reference evidence="20 21" key="1">
    <citation type="journal article" date="2019" name="Int. J. Syst. Evol. Microbiol.">
        <title>The Global Catalogue of Microorganisms (GCM) 10K type strain sequencing project: providing services to taxonomists for standard genome sequencing and annotation.</title>
        <authorList>
            <consortium name="The Broad Institute Genomics Platform"/>
            <consortium name="The Broad Institute Genome Sequencing Center for Infectious Disease"/>
            <person name="Wu L."/>
            <person name="Ma J."/>
        </authorList>
    </citation>
    <scope>NUCLEOTIDE SEQUENCE [LARGE SCALE GENOMIC DNA]</scope>
    <source>
        <strain evidence="20 21">XZGYJ-43</strain>
    </source>
</reference>
<dbReference type="HAMAP" id="MF_00719">
    <property type="entry name" value="CobS"/>
    <property type="match status" value="1"/>
</dbReference>
<gene>
    <name evidence="19 20" type="primary">cobS</name>
    <name evidence="20" type="ORF">ACFQJ9_08465</name>
</gene>
<feature type="transmembrane region" description="Helical" evidence="19">
    <location>
        <begin position="199"/>
        <end position="216"/>
    </location>
</feature>
<name>A0ABD5Z2H3_9EURY</name>
<dbReference type="Proteomes" id="UP001596447">
    <property type="component" value="Unassembled WGS sequence"/>
</dbReference>
<dbReference type="GO" id="GO:0009236">
    <property type="term" value="P:cobalamin biosynthetic process"/>
    <property type="evidence" value="ECO:0007669"/>
    <property type="project" value="UniProtKB-UniRule"/>
</dbReference>
<evidence type="ECO:0000256" key="4">
    <source>
        <dbReference type="ARBA" id="ARBA00010561"/>
    </source>
</evidence>
<evidence type="ECO:0000256" key="15">
    <source>
        <dbReference type="ARBA" id="ARBA00032605"/>
    </source>
</evidence>
<evidence type="ECO:0000256" key="10">
    <source>
        <dbReference type="ARBA" id="ARBA00022692"/>
    </source>
</evidence>
<keyword evidence="9 19" id="KW-0808">Transferase</keyword>
<comment type="similarity">
    <text evidence="4 19">Belongs to the CobS family.</text>
</comment>
<dbReference type="PANTHER" id="PTHR34148:SF1">
    <property type="entry name" value="ADENOSYLCOBINAMIDE-GDP RIBAZOLETRANSFERASE"/>
    <property type="match status" value="1"/>
</dbReference>
<evidence type="ECO:0000256" key="11">
    <source>
        <dbReference type="ARBA" id="ARBA00022842"/>
    </source>
</evidence>
<feature type="transmembrane region" description="Helical" evidence="19">
    <location>
        <begin position="175"/>
        <end position="193"/>
    </location>
</feature>
<dbReference type="RefSeq" id="WP_279529374.1">
    <property type="nucleotide sequence ID" value="NZ_CP122312.1"/>
</dbReference>
<keyword evidence="13 19" id="KW-0472">Membrane</keyword>
<keyword evidence="7 19" id="KW-1003">Cell membrane</keyword>
<keyword evidence="11 19" id="KW-0460">Magnesium</keyword>
<evidence type="ECO:0000256" key="2">
    <source>
        <dbReference type="ARBA" id="ARBA00004651"/>
    </source>
</evidence>
<dbReference type="GO" id="GO:0008818">
    <property type="term" value="F:cobalamin 5'-phosphate synthase activity"/>
    <property type="evidence" value="ECO:0007669"/>
    <property type="project" value="UniProtKB-UniRule"/>
</dbReference>
<keyword evidence="12 19" id="KW-1133">Transmembrane helix</keyword>
<keyword evidence="8 19" id="KW-0169">Cobalamin biosynthesis</keyword>
<evidence type="ECO:0000256" key="12">
    <source>
        <dbReference type="ARBA" id="ARBA00022989"/>
    </source>
</evidence>
<proteinExistence type="inferred from homology"/>
<comment type="catalytic activity">
    <reaction evidence="17 19">
        <text>alpha-ribazole + adenosylcob(III)inamide-GDP = adenosylcob(III)alamin + GMP + H(+)</text>
        <dbReference type="Rhea" id="RHEA:16049"/>
        <dbReference type="ChEBI" id="CHEBI:10329"/>
        <dbReference type="ChEBI" id="CHEBI:15378"/>
        <dbReference type="ChEBI" id="CHEBI:18408"/>
        <dbReference type="ChEBI" id="CHEBI:58115"/>
        <dbReference type="ChEBI" id="CHEBI:60487"/>
        <dbReference type="EC" id="2.7.8.26"/>
    </reaction>
</comment>
<evidence type="ECO:0000256" key="17">
    <source>
        <dbReference type="ARBA" id="ARBA00048623"/>
    </source>
</evidence>
<feature type="transmembrane region" description="Helical" evidence="19">
    <location>
        <begin position="135"/>
        <end position="163"/>
    </location>
</feature>
<protein>
    <recommendedName>
        <fullName evidence="6 19">Adenosylcobinamide-GDP ribazoletransferase</fullName>
        <ecNumber evidence="5 19">2.7.8.26</ecNumber>
    </recommendedName>
    <alternativeName>
        <fullName evidence="16 19">Cobalamin synthase</fullName>
    </alternativeName>
    <alternativeName>
        <fullName evidence="15 19">Cobalamin-5'-phosphate synthase</fullName>
    </alternativeName>
</protein>
<keyword evidence="21" id="KW-1185">Reference proteome</keyword>
<evidence type="ECO:0000256" key="9">
    <source>
        <dbReference type="ARBA" id="ARBA00022679"/>
    </source>
</evidence>
<dbReference type="InterPro" id="IPR003805">
    <property type="entry name" value="CobS"/>
</dbReference>
<evidence type="ECO:0000313" key="21">
    <source>
        <dbReference type="Proteomes" id="UP001596447"/>
    </source>
</evidence>
<keyword evidence="10 19" id="KW-0812">Transmembrane</keyword>
<evidence type="ECO:0000256" key="6">
    <source>
        <dbReference type="ARBA" id="ARBA00015850"/>
    </source>
</evidence>
<dbReference type="EC" id="2.7.8.26" evidence="5 19"/>
<sequence>MALNAVRGALGFLTRLPVGHDESAWNAFRGAPWAFSLAGYVVGALLVLPIVAGSSLSLPAGTVALGYVGWVLALTGINHLDGVADVGDATVVHGDTDDRRTVLKDTTVGVGALAAVGLTFLGLGFGALGVARLPFVAGVAVVVAAEVGSKVGMAAVACLGTAAHEGLGSQFTERAGWPALCLAVGAGVPVALVSWPSPVALGAFVGAIGGGLFALWRLEGLLGGVNGDVFGAVNEVGRVVGLHAGVVVWTLS</sequence>
<evidence type="ECO:0000256" key="7">
    <source>
        <dbReference type="ARBA" id="ARBA00022475"/>
    </source>
</evidence>
<comment type="caution">
    <text evidence="20">The sequence shown here is derived from an EMBL/GenBank/DDBJ whole genome shotgun (WGS) entry which is preliminary data.</text>
</comment>
<dbReference type="GO" id="GO:0051073">
    <property type="term" value="F:adenosylcobinamide-GDP ribazoletransferase activity"/>
    <property type="evidence" value="ECO:0007669"/>
    <property type="project" value="UniProtKB-UniRule"/>
</dbReference>
<dbReference type="Pfam" id="PF02654">
    <property type="entry name" value="CobS"/>
    <property type="match status" value="1"/>
</dbReference>
<evidence type="ECO:0000256" key="8">
    <source>
        <dbReference type="ARBA" id="ARBA00022573"/>
    </source>
</evidence>
<accession>A0ABD5Z2H3</accession>
<evidence type="ECO:0000256" key="5">
    <source>
        <dbReference type="ARBA" id="ARBA00013200"/>
    </source>
</evidence>
<dbReference type="GO" id="GO:0005886">
    <property type="term" value="C:plasma membrane"/>
    <property type="evidence" value="ECO:0007669"/>
    <property type="project" value="UniProtKB-SubCell"/>
</dbReference>
<dbReference type="AlphaFoldDB" id="A0ABD5Z2H3"/>
<feature type="transmembrane region" description="Helical" evidence="19">
    <location>
        <begin position="108"/>
        <end position="129"/>
    </location>
</feature>
<comment type="function">
    <text evidence="14 19">Joins adenosylcobinamide-GDP and alpha-ribazole to generate adenosylcobalamin (Ado-cobalamin). Also synthesizes adenosylcobalamin 5'-phosphate from adenosylcobinamide-GDP and alpha-ribazole 5'-phosphate.</text>
</comment>